<feature type="transmembrane region" description="Helical" evidence="5">
    <location>
        <begin position="83"/>
        <end position="105"/>
    </location>
</feature>
<keyword evidence="3 5" id="KW-1133">Transmembrane helix</keyword>
<dbReference type="Pfam" id="PF00892">
    <property type="entry name" value="EamA"/>
    <property type="match status" value="1"/>
</dbReference>
<evidence type="ECO:0000256" key="1">
    <source>
        <dbReference type="ARBA" id="ARBA00004141"/>
    </source>
</evidence>
<name>H0H1Q5_SACCK</name>
<dbReference type="InterPro" id="IPR037185">
    <property type="entry name" value="EmrE-like"/>
</dbReference>
<accession>H0H1Q5</accession>
<protein>
    <submittedName>
        <fullName evidence="7">YPL264C-like protein</fullName>
    </submittedName>
</protein>
<gene>
    <name evidence="7" type="ORF">VIN7_10213</name>
</gene>
<evidence type="ECO:0000256" key="3">
    <source>
        <dbReference type="ARBA" id="ARBA00022989"/>
    </source>
</evidence>
<comment type="subcellular location">
    <subcellularLocation>
        <location evidence="1">Membrane</location>
        <topology evidence="1">Multi-pass membrane protein</topology>
    </subcellularLocation>
</comment>
<reference evidence="7 8" key="1">
    <citation type="journal article" date="2012" name="FEMS Yeast Res.">
        <title>The genome sequence of the wine yeast VIN7 reveals an allotriploid hybrid genome with Saccharomyces cerevisiae and Saccharomyces kudriavzevii origins.</title>
        <authorList>
            <person name="Borneman A.R."/>
            <person name="Desany B.A."/>
            <person name="Riches D."/>
            <person name="Affourtit J.P."/>
            <person name="Forgan A.H."/>
            <person name="Pretorius I.S."/>
            <person name="Egholm M."/>
            <person name="Chambers P.J."/>
        </authorList>
    </citation>
    <scope>NUCLEOTIDE SEQUENCE [LARGE SCALE GENOMIC DNA]</scope>
    <source>
        <strain evidence="7 8">VIN7</strain>
    </source>
</reference>
<dbReference type="SUPFAM" id="SSF103481">
    <property type="entry name" value="Multidrug resistance efflux transporter EmrE"/>
    <property type="match status" value="1"/>
</dbReference>
<comment type="caution">
    <text evidence="7">The sequence shown here is derived from an EMBL/GenBank/DDBJ whole genome shotgun (WGS) entry which is preliminary data.</text>
</comment>
<evidence type="ECO:0000259" key="6">
    <source>
        <dbReference type="Pfam" id="PF00892"/>
    </source>
</evidence>
<dbReference type="PhylomeDB" id="H0H1Q5"/>
<keyword evidence="8" id="KW-1185">Reference proteome</keyword>
<feature type="domain" description="EamA" evidence="6">
    <location>
        <begin position="2"/>
        <end position="55"/>
    </location>
</feature>
<dbReference type="AlphaFoldDB" id="H0H1Q5"/>
<evidence type="ECO:0000313" key="7">
    <source>
        <dbReference type="EMBL" id="EHN00013.1"/>
    </source>
</evidence>
<feature type="transmembrane region" description="Helical" evidence="5">
    <location>
        <begin position="6"/>
        <end position="32"/>
    </location>
</feature>
<keyword evidence="2 5" id="KW-0812">Transmembrane</keyword>
<evidence type="ECO:0000313" key="8">
    <source>
        <dbReference type="Proteomes" id="UP000009009"/>
    </source>
</evidence>
<feature type="transmembrane region" description="Helical" evidence="5">
    <location>
        <begin position="44"/>
        <end position="63"/>
    </location>
</feature>
<dbReference type="InterPro" id="IPR000620">
    <property type="entry name" value="EamA_dom"/>
</dbReference>
<dbReference type="GO" id="GO:0016020">
    <property type="term" value="C:membrane"/>
    <property type="evidence" value="ECO:0007669"/>
    <property type="project" value="UniProtKB-SubCell"/>
</dbReference>
<evidence type="ECO:0000256" key="5">
    <source>
        <dbReference type="SAM" id="Phobius"/>
    </source>
</evidence>
<dbReference type="HOGENOM" id="CLU_1289594_0_0_1"/>
<sequence>MYFSLMYLSISDAVLITFMSPTLTIFLSFLLLGEPFSKSEALGSLISFSGVVLIIRPTFLFGQQSQDQESSQNDSVETKNPKLRLIAIGVSLLGVCGLSSVYIIIRHIGNKAHGYHECQLLLVSHYCRGCSWCDANSRTYSAAAPLMETVGAIPEFRDIRFHSSNIINDGNSKRACGQGLINDVYSSYICCFLGCRTISSLAKYVDVVWYGGDR</sequence>
<proteinExistence type="predicted"/>
<dbReference type="OrthoDB" id="306876at2759"/>
<keyword evidence="4 5" id="KW-0472">Membrane</keyword>
<dbReference type="EMBL" id="AGVY01000374">
    <property type="protein sequence ID" value="EHN00013.1"/>
    <property type="molecule type" value="Genomic_DNA"/>
</dbReference>
<dbReference type="PANTHER" id="PTHR22911">
    <property type="entry name" value="ACYL-MALONYL CONDENSING ENZYME-RELATED"/>
    <property type="match status" value="1"/>
</dbReference>
<evidence type="ECO:0000256" key="2">
    <source>
        <dbReference type="ARBA" id="ARBA00022692"/>
    </source>
</evidence>
<dbReference type="PANTHER" id="PTHR22911:SF6">
    <property type="entry name" value="SOLUTE CARRIER FAMILY 35 MEMBER G1"/>
    <property type="match status" value="1"/>
</dbReference>
<evidence type="ECO:0000256" key="4">
    <source>
        <dbReference type="ARBA" id="ARBA00023136"/>
    </source>
</evidence>
<organism evidence="7 8">
    <name type="scientific">Saccharomyces cerevisiae x Saccharomyces kudriavzevii (strain VIN7)</name>
    <name type="common">Yeast</name>
    <dbReference type="NCBI Taxonomy" id="1095631"/>
    <lineage>
        <taxon>Eukaryota</taxon>
        <taxon>Fungi</taxon>
        <taxon>Dikarya</taxon>
        <taxon>Ascomycota</taxon>
        <taxon>Saccharomycotina</taxon>
        <taxon>Saccharomycetes</taxon>
        <taxon>Saccharomycetales</taxon>
        <taxon>Saccharomycetaceae</taxon>
        <taxon>Saccharomyces</taxon>
    </lineage>
</organism>
<dbReference type="Proteomes" id="UP000009009">
    <property type="component" value="Unassembled WGS sequence"/>
</dbReference>